<evidence type="ECO:0000313" key="2">
    <source>
        <dbReference type="Proteomes" id="UP000799441"/>
    </source>
</evidence>
<keyword evidence="2" id="KW-1185">Reference proteome</keyword>
<dbReference type="OrthoDB" id="3350591at2759"/>
<dbReference type="InterPro" id="IPR053204">
    <property type="entry name" value="Oxopyrrolidines_Biosynth-assoc"/>
</dbReference>
<accession>A0A9P4QHZ6</accession>
<proteinExistence type="predicted"/>
<dbReference type="InterPro" id="IPR022085">
    <property type="entry name" value="OpdG"/>
</dbReference>
<dbReference type="EMBL" id="MU003768">
    <property type="protein sequence ID" value="KAF2725239.1"/>
    <property type="molecule type" value="Genomic_DNA"/>
</dbReference>
<gene>
    <name evidence="1" type="ORF">K431DRAFT_216314</name>
</gene>
<organism evidence="1 2">
    <name type="scientific">Polychaeton citri CBS 116435</name>
    <dbReference type="NCBI Taxonomy" id="1314669"/>
    <lineage>
        <taxon>Eukaryota</taxon>
        <taxon>Fungi</taxon>
        <taxon>Dikarya</taxon>
        <taxon>Ascomycota</taxon>
        <taxon>Pezizomycotina</taxon>
        <taxon>Dothideomycetes</taxon>
        <taxon>Dothideomycetidae</taxon>
        <taxon>Capnodiales</taxon>
        <taxon>Capnodiaceae</taxon>
        <taxon>Polychaeton</taxon>
    </lineage>
</organism>
<evidence type="ECO:0000313" key="1">
    <source>
        <dbReference type="EMBL" id="KAF2725239.1"/>
    </source>
</evidence>
<name>A0A9P4QHZ6_9PEZI</name>
<comment type="caution">
    <text evidence="1">The sequence shown here is derived from an EMBL/GenBank/DDBJ whole genome shotgun (WGS) entry which is preliminary data.</text>
</comment>
<protein>
    <submittedName>
        <fullName evidence="1">Uncharacterized protein</fullName>
    </submittedName>
</protein>
<sequence>MRTRSSSEIEGLLWREWKAVIKVAFTTSFADDEWRQKLVGFVMDVKTKPVLESSGEVCRVHGQTVWVDLPVFGAAMREAWDVGTASDASDKDAQDRWVNINAFTSDLVETVAAAHKTDPDFSLYGIWTIRTSLEEDSKEEGKPDVTALKAAAVWFIHASNTLLDFCKQGKQFQGKVAQAGSLYRGEFNGFSTERWQAWVVRLKKLAEADNPDEEAKQLVQEALKAAEQAQK</sequence>
<dbReference type="PANTHER" id="PTHR38797">
    <property type="entry name" value="NUCLEAR PORE COMPLEX PROTEIN NUP85-RELATED"/>
    <property type="match status" value="1"/>
</dbReference>
<dbReference type="AlphaFoldDB" id="A0A9P4QHZ6"/>
<dbReference type="Pfam" id="PF12311">
    <property type="entry name" value="DUF3632"/>
    <property type="match status" value="1"/>
</dbReference>
<dbReference type="Proteomes" id="UP000799441">
    <property type="component" value="Unassembled WGS sequence"/>
</dbReference>
<reference evidence="1" key="1">
    <citation type="journal article" date="2020" name="Stud. Mycol.">
        <title>101 Dothideomycetes genomes: a test case for predicting lifestyles and emergence of pathogens.</title>
        <authorList>
            <person name="Haridas S."/>
            <person name="Albert R."/>
            <person name="Binder M."/>
            <person name="Bloem J."/>
            <person name="Labutti K."/>
            <person name="Salamov A."/>
            <person name="Andreopoulos B."/>
            <person name="Baker S."/>
            <person name="Barry K."/>
            <person name="Bills G."/>
            <person name="Bluhm B."/>
            <person name="Cannon C."/>
            <person name="Castanera R."/>
            <person name="Culley D."/>
            <person name="Daum C."/>
            <person name="Ezra D."/>
            <person name="Gonzalez J."/>
            <person name="Henrissat B."/>
            <person name="Kuo A."/>
            <person name="Liang C."/>
            <person name="Lipzen A."/>
            <person name="Lutzoni F."/>
            <person name="Magnuson J."/>
            <person name="Mondo S."/>
            <person name="Nolan M."/>
            <person name="Ohm R."/>
            <person name="Pangilinan J."/>
            <person name="Park H.-J."/>
            <person name="Ramirez L."/>
            <person name="Alfaro M."/>
            <person name="Sun H."/>
            <person name="Tritt A."/>
            <person name="Yoshinaga Y."/>
            <person name="Zwiers L.-H."/>
            <person name="Turgeon B."/>
            <person name="Goodwin S."/>
            <person name="Spatafora J."/>
            <person name="Crous P."/>
            <person name="Grigoriev I."/>
        </authorList>
    </citation>
    <scope>NUCLEOTIDE SEQUENCE</scope>
    <source>
        <strain evidence="1">CBS 116435</strain>
    </source>
</reference>